<name>W7EH54_BIPV3</name>
<evidence type="ECO:0000256" key="1">
    <source>
        <dbReference type="SAM" id="SignalP"/>
    </source>
</evidence>
<protein>
    <submittedName>
        <fullName evidence="2">Uncharacterized protein</fullName>
    </submittedName>
</protein>
<dbReference type="EMBL" id="KI968783">
    <property type="protein sequence ID" value="EUN23622.1"/>
    <property type="molecule type" value="Genomic_DNA"/>
</dbReference>
<proteinExistence type="predicted"/>
<dbReference type="OrthoDB" id="3659633at2759"/>
<dbReference type="AlphaFoldDB" id="W7EH54"/>
<keyword evidence="3" id="KW-1185">Reference proteome</keyword>
<feature type="signal peptide" evidence="1">
    <location>
        <begin position="1"/>
        <end position="18"/>
    </location>
</feature>
<dbReference type="Proteomes" id="UP000054337">
    <property type="component" value="Unassembled WGS sequence"/>
</dbReference>
<dbReference type="RefSeq" id="XP_014553198.1">
    <property type="nucleotide sequence ID" value="XM_014697712.1"/>
</dbReference>
<dbReference type="GeneID" id="26256968"/>
<reference evidence="2 3" key="1">
    <citation type="journal article" date="2013" name="PLoS Genet.">
        <title>Comparative genome structure, secondary metabolite, and effector coding capacity across Cochliobolus pathogens.</title>
        <authorList>
            <person name="Condon B.J."/>
            <person name="Leng Y."/>
            <person name="Wu D."/>
            <person name="Bushley K.E."/>
            <person name="Ohm R.A."/>
            <person name="Otillar R."/>
            <person name="Martin J."/>
            <person name="Schackwitz W."/>
            <person name="Grimwood J."/>
            <person name="MohdZainudin N."/>
            <person name="Xue C."/>
            <person name="Wang R."/>
            <person name="Manning V.A."/>
            <person name="Dhillon B."/>
            <person name="Tu Z.J."/>
            <person name="Steffenson B.J."/>
            <person name="Salamov A."/>
            <person name="Sun H."/>
            <person name="Lowry S."/>
            <person name="LaButti K."/>
            <person name="Han J."/>
            <person name="Copeland A."/>
            <person name="Lindquist E."/>
            <person name="Barry K."/>
            <person name="Schmutz J."/>
            <person name="Baker S.E."/>
            <person name="Ciuffetti L.M."/>
            <person name="Grigoriev I.V."/>
            <person name="Zhong S."/>
            <person name="Turgeon B.G."/>
        </authorList>
    </citation>
    <scope>NUCLEOTIDE SEQUENCE [LARGE SCALE GENOMIC DNA]</scope>
    <source>
        <strain evidence="2 3">FI3</strain>
    </source>
</reference>
<accession>W7EH54</accession>
<feature type="chain" id="PRO_5004891325" evidence="1">
    <location>
        <begin position="19"/>
        <end position="112"/>
    </location>
</feature>
<sequence>MRYQHWCFTSALLGNVFAQSTMLIDLQHNRVEQADCPRRTAWSECAAPIILSDRCVAADRLNNYPGLKEVSGTFKEQVGSYMCRNGTTTSVCPGEGAGNLVASKNAATPTAD</sequence>
<keyword evidence="1" id="KW-0732">Signal</keyword>
<organism evidence="2 3">
    <name type="scientific">Bipolaris victoriae (strain FI3)</name>
    <name type="common">Victoria blight of oats agent</name>
    <name type="synonym">Cochliobolus victoriae</name>
    <dbReference type="NCBI Taxonomy" id="930091"/>
    <lineage>
        <taxon>Eukaryota</taxon>
        <taxon>Fungi</taxon>
        <taxon>Dikarya</taxon>
        <taxon>Ascomycota</taxon>
        <taxon>Pezizomycotina</taxon>
        <taxon>Dothideomycetes</taxon>
        <taxon>Pleosporomycetidae</taxon>
        <taxon>Pleosporales</taxon>
        <taxon>Pleosporineae</taxon>
        <taxon>Pleosporaceae</taxon>
        <taxon>Bipolaris</taxon>
    </lineage>
</organism>
<evidence type="ECO:0000313" key="3">
    <source>
        <dbReference type="Proteomes" id="UP000054337"/>
    </source>
</evidence>
<dbReference type="HOGENOM" id="CLU_160405_0_0_1"/>
<evidence type="ECO:0000313" key="2">
    <source>
        <dbReference type="EMBL" id="EUN23622.1"/>
    </source>
</evidence>
<gene>
    <name evidence="2" type="ORF">COCVIDRAFT_40757</name>
</gene>